<dbReference type="AlphaFoldDB" id="A0A2T1A284"/>
<protein>
    <submittedName>
        <fullName evidence="2">Uncharacterized protein</fullName>
    </submittedName>
</protein>
<feature type="transmembrane region" description="Helical" evidence="1">
    <location>
        <begin position="94"/>
        <end position="115"/>
    </location>
</feature>
<evidence type="ECO:0000256" key="1">
    <source>
        <dbReference type="SAM" id="Phobius"/>
    </source>
</evidence>
<accession>A0A2T1A284</accession>
<feature type="transmembrane region" description="Helical" evidence="1">
    <location>
        <begin position="70"/>
        <end position="88"/>
    </location>
</feature>
<comment type="caution">
    <text evidence="2">The sequence shown here is derived from an EMBL/GenBank/DDBJ whole genome shotgun (WGS) entry which is preliminary data.</text>
</comment>
<feature type="transmembrane region" description="Helical" evidence="1">
    <location>
        <begin position="30"/>
        <end position="50"/>
    </location>
</feature>
<proteinExistence type="predicted"/>
<organism evidence="2 3">
    <name type="scientific">Antricoccus suffuscus</name>
    <dbReference type="NCBI Taxonomy" id="1629062"/>
    <lineage>
        <taxon>Bacteria</taxon>
        <taxon>Bacillati</taxon>
        <taxon>Actinomycetota</taxon>
        <taxon>Actinomycetes</taxon>
        <taxon>Geodermatophilales</taxon>
        <taxon>Antricoccaceae</taxon>
        <taxon>Antricoccus</taxon>
    </lineage>
</organism>
<keyword evidence="3" id="KW-1185">Reference proteome</keyword>
<evidence type="ECO:0000313" key="3">
    <source>
        <dbReference type="Proteomes" id="UP000237752"/>
    </source>
</evidence>
<gene>
    <name evidence="2" type="ORF">CLV47_10465</name>
</gene>
<keyword evidence="1" id="KW-0812">Transmembrane</keyword>
<dbReference type="Proteomes" id="UP000237752">
    <property type="component" value="Unassembled WGS sequence"/>
</dbReference>
<keyword evidence="1" id="KW-1133">Transmembrane helix</keyword>
<evidence type="ECO:0000313" key="2">
    <source>
        <dbReference type="EMBL" id="PRZ42721.1"/>
    </source>
</evidence>
<reference evidence="2 3" key="1">
    <citation type="submission" date="2018-03" db="EMBL/GenBank/DDBJ databases">
        <title>Genomic Encyclopedia of Archaeal and Bacterial Type Strains, Phase II (KMG-II): from individual species to whole genera.</title>
        <authorList>
            <person name="Goeker M."/>
        </authorList>
    </citation>
    <scope>NUCLEOTIDE SEQUENCE [LARGE SCALE GENOMIC DNA]</scope>
    <source>
        <strain evidence="2 3">DSM 100065</strain>
    </source>
</reference>
<name>A0A2T1A284_9ACTN</name>
<keyword evidence="1" id="KW-0472">Membrane</keyword>
<sequence>MTDFLPAMAAYVVILVVVVLFGGLDGNSPARFVWAVLPIIPLAWVIWAMARHLRRIDELQSRQTYQGLSIGFGAAMLAAVTAGFLGIAGLDMRLGGWVIFVVGMLGWAVGQAVLAGRNG</sequence>
<feature type="transmembrane region" description="Helical" evidence="1">
    <location>
        <begin position="7"/>
        <end position="24"/>
    </location>
</feature>
<dbReference type="EMBL" id="PVUE01000004">
    <property type="protein sequence ID" value="PRZ42721.1"/>
    <property type="molecule type" value="Genomic_DNA"/>
</dbReference>